<reference evidence="20 21" key="1">
    <citation type="submission" date="2024-07" db="EMBL/GenBank/DDBJ databases">
        <title>Chromosome-level genome assembly of the water stick insect Ranatra chinensis (Heteroptera: Nepidae).</title>
        <authorList>
            <person name="Liu X."/>
        </authorList>
    </citation>
    <scope>NUCLEOTIDE SEQUENCE [LARGE SCALE GENOMIC DNA]</scope>
    <source>
        <strain evidence="20">Cailab_2021Rc</strain>
        <tissue evidence="20">Muscle</tissue>
    </source>
</reference>
<dbReference type="SMART" id="SM00051">
    <property type="entry name" value="DSL"/>
    <property type="match status" value="1"/>
</dbReference>
<feature type="non-terminal residue" evidence="20">
    <location>
        <position position="1"/>
    </location>
</feature>
<dbReference type="FunFam" id="2.10.25.140:FF:000001">
    <property type="entry name" value="Delta-like protein"/>
    <property type="match status" value="1"/>
</dbReference>
<dbReference type="GO" id="GO:0048100">
    <property type="term" value="P:wing disc anterior/posterior pattern formation"/>
    <property type="evidence" value="ECO:0007669"/>
    <property type="project" value="UniProtKB-ARBA"/>
</dbReference>
<proteinExistence type="predicted"/>
<dbReference type="FunFam" id="2.10.25.10:FF:000230">
    <property type="entry name" value="Delta-like protein"/>
    <property type="match status" value="3"/>
</dbReference>
<feature type="domain" description="EGF-like" evidence="17">
    <location>
        <begin position="488"/>
        <end position="524"/>
    </location>
</feature>
<evidence type="ECO:0000256" key="13">
    <source>
        <dbReference type="PROSITE-ProRule" id="PRU00377"/>
    </source>
</evidence>
<feature type="domain" description="EGF-like" evidence="17">
    <location>
        <begin position="298"/>
        <end position="334"/>
    </location>
</feature>
<evidence type="ECO:0000256" key="8">
    <source>
        <dbReference type="ARBA" id="ARBA00023136"/>
    </source>
</evidence>
<evidence type="ECO:0000259" key="17">
    <source>
        <dbReference type="PROSITE" id="PS50026"/>
    </source>
</evidence>
<dbReference type="GO" id="GO:0000902">
    <property type="term" value="P:cell morphogenesis"/>
    <property type="evidence" value="ECO:0007669"/>
    <property type="project" value="UniProtKB-ARBA"/>
</dbReference>
<feature type="domain" description="EGF-like" evidence="17">
    <location>
        <begin position="450"/>
        <end position="486"/>
    </location>
</feature>
<evidence type="ECO:0000256" key="16">
    <source>
        <dbReference type="SAM" id="Phobius"/>
    </source>
</evidence>
<dbReference type="GO" id="GO:0035214">
    <property type="term" value="P:eye-antennal disc development"/>
    <property type="evidence" value="ECO:0007669"/>
    <property type="project" value="UniProtKB-ARBA"/>
</dbReference>
<comment type="caution">
    <text evidence="20">The sequence shown here is derived from an EMBL/GenBank/DDBJ whole genome shotgun (WGS) entry which is preliminary data.</text>
</comment>
<feature type="domain" description="DSL" evidence="19">
    <location>
        <begin position="147"/>
        <end position="191"/>
    </location>
</feature>
<evidence type="ECO:0000256" key="7">
    <source>
        <dbReference type="ARBA" id="ARBA00022989"/>
    </source>
</evidence>
<dbReference type="Gene3D" id="2.10.25.140">
    <property type="match status" value="1"/>
</dbReference>
<dbReference type="PROSITE" id="PS01186">
    <property type="entry name" value="EGF_2"/>
    <property type="match status" value="6"/>
</dbReference>
<dbReference type="PROSITE" id="PS00010">
    <property type="entry name" value="ASX_HYDROXYL"/>
    <property type="match status" value="5"/>
</dbReference>
<dbReference type="InterPro" id="IPR009030">
    <property type="entry name" value="Growth_fac_rcpt_cys_sf"/>
</dbReference>
<dbReference type="GO" id="GO:0042063">
    <property type="term" value="P:gliogenesis"/>
    <property type="evidence" value="ECO:0007669"/>
    <property type="project" value="UniProtKB-ARBA"/>
</dbReference>
<feature type="disulfide bond" evidence="11">
    <location>
        <begin position="476"/>
        <end position="485"/>
    </location>
</feature>
<keyword evidence="10" id="KW-0325">Glycoprotein</keyword>
<keyword evidence="4 14" id="KW-0812">Transmembrane</keyword>
<dbReference type="InterPro" id="IPR013032">
    <property type="entry name" value="EGF-like_CS"/>
</dbReference>
<sequence length="707" mass="76285">TGVFELRLLSIVNPEGRDSIGNCCSGEPDSPVCPSPCTTRVRACLKHYQAQVDTTSPCTFGDVVTPVLGHNDVRLPPSGTLHGFTNPIRFPGTFSLIVEAWHDNNSSSRLSGSKTLIARLTTQRWLKVGSEWTGGGGDGKLRYEYRVRCEASYYGEGCTTLCRPRDDNFGHYTCSETGTKVCLEGWEGEYCNEPKCLPGCDSQHGHCSKPNECLCQAGWKGRLCDECERYPGCLHGTCKKPWDCLCNEGWGGLFCNQDLNYCTNHRPCRNGGTCFNTGQGSYTCACPAGYTGTDCETKIDGCSHNPCRNGGTCVDSAGGYTCRCSRQWGGTHCETVAVTCGDLPCQNGATCEDNSGGYKCSCPPGFSGQECQHEIDYCADTPCQNGGSCTPLLGSYTCACPTGFVGHRCQINVDDCVDSPCLNGGTCVDEVNKFRCQCVPGFVGELCQSKVDYCLTKPCANGGSCSNLLNDYSCRCKPGFTGKDCSVDIDECLSSPCANGGTCLDRVNGYKCECVDDWVGPRCGDKPADNKVGNISRHVSAARGKPTGGGGLSAEHVVVIATLSTAVPTVVAVAAVVVCCLKKRRAKERRRADDEARRQNEQNSVHSSAIVASSKRADAHMIKNTWSTPCAKKEEGPWDPSPVYTLHRSRSQKQLNTEVGRVHQPPHQQHQQLRASHKDLDNIARLAPPANDKRVSLLSIDSPPLCR</sequence>
<dbReference type="FunFam" id="2.10.25.10:FF:000018">
    <property type="entry name" value="Delta-like 1"/>
    <property type="match status" value="1"/>
</dbReference>
<evidence type="ECO:0000256" key="14">
    <source>
        <dbReference type="RuleBase" id="RU280815"/>
    </source>
</evidence>
<evidence type="ECO:0000313" key="21">
    <source>
        <dbReference type="Proteomes" id="UP001558652"/>
    </source>
</evidence>
<evidence type="ECO:0000256" key="10">
    <source>
        <dbReference type="ARBA" id="ARBA00023180"/>
    </source>
</evidence>
<feature type="transmembrane region" description="Helical" evidence="16">
    <location>
        <begin position="557"/>
        <end position="581"/>
    </location>
</feature>
<dbReference type="InterPro" id="IPR051830">
    <property type="entry name" value="NOTCH_homolog"/>
</dbReference>
<dbReference type="Pfam" id="PF21700">
    <property type="entry name" value="EGF_DL_JAG"/>
    <property type="match status" value="1"/>
</dbReference>
<dbReference type="SMART" id="SM00181">
    <property type="entry name" value="EGF"/>
    <property type="match status" value="9"/>
</dbReference>
<keyword evidence="6 14" id="KW-0677">Repeat</keyword>
<comment type="caution">
    <text evidence="12">Lacks conserved residue(s) required for the propagation of feature annotation.</text>
</comment>
<feature type="disulfide bond" evidence="13">
    <location>
        <begin position="162"/>
        <end position="174"/>
    </location>
</feature>
<feature type="disulfide bond" evidence="11">
    <location>
        <begin position="362"/>
        <end position="371"/>
    </location>
</feature>
<feature type="domain" description="EGF-like" evidence="17">
    <location>
        <begin position="192"/>
        <end position="225"/>
    </location>
</feature>
<dbReference type="GO" id="GO:0016330">
    <property type="term" value="P:second mitotic wave involved in compound eye morphogenesis"/>
    <property type="evidence" value="ECO:0007669"/>
    <property type="project" value="UniProtKB-ARBA"/>
</dbReference>
<dbReference type="Pfam" id="PF00008">
    <property type="entry name" value="EGF"/>
    <property type="match status" value="6"/>
</dbReference>
<dbReference type="FunFam" id="2.10.25.10:FF:000064">
    <property type="entry name" value="Delta-like protein"/>
    <property type="match status" value="1"/>
</dbReference>
<dbReference type="FunFam" id="2.10.25.10:FF:000117">
    <property type="entry name" value="Delta-like protein"/>
    <property type="match status" value="1"/>
</dbReference>
<feature type="compositionally biased region" description="Polar residues" evidence="15">
    <location>
        <begin position="601"/>
        <end position="611"/>
    </location>
</feature>
<gene>
    <name evidence="20" type="ORF">AAG570_011145</name>
</gene>
<name>A0ABD0Z612_9HEMI</name>
<feature type="disulfide bond" evidence="11">
    <location>
        <begin position="514"/>
        <end position="523"/>
    </location>
</feature>
<dbReference type="PROSITE" id="PS00022">
    <property type="entry name" value="EGF_1"/>
    <property type="match status" value="8"/>
</dbReference>
<feature type="disulfide bond" evidence="11">
    <location>
        <begin position="324"/>
        <end position="333"/>
    </location>
</feature>
<feature type="disulfide bond" evidence="11">
    <location>
        <begin position="438"/>
        <end position="447"/>
    </location>
</feature>
<evidence type="ECO:0000259" key="19">
    <source>
        <dbReference type="PROSITE" id="PS51051"/>
    </source>
</evidence>
<keyword evidence="21" id="KW-1185">Reference proteome</keyword>
<dbReference type="PANTHER" id="PTHR24033:SF151">
    <property type="entry name" value="NOTCH 2"/>
    <property type="match status" value="1"/>
</dbReference>
<dbReference type="EMBL" id="JBFDAA010000006">
    <property type="protein sequence ID" value="KAL1131528.1"/>
    <property type="molecule type" value="Genomic_DNA"/>
</dbReference>
<dbReference type="CDD" id="cd00054">
    <property type="entry name" value="EGF_CA"/>
    <property type="match status" value="7"/>
</dbReference>
<dbReference type="PROSITE" id="PS51051">
    <property type="entry name" value="DSL"/>
    <property type="match status" value="1"/>
</dbReference>
<dbReference type="SMART" id="SM00179">
    <property type="entry name" value="EGF_CA"/>
    <property type="match status" value="7"/>
</dbReference>
<accession>A0ABD0Z612</accession>
<evidence type="ECO:0000256" key="2">
    <source>
        <dbReference type="ARBA" id="ARBA00022473"/>
    </source>
</evidence>
<feature type="disulfide bond" evidence="13">
    <location>
        <begin position="182"/>
        <end position="191"/>
    </location>
</feature>
<keyword evidence="9 11" id="KW-1015">Disulfide bond</keyword>
<dbReference type="SUPFAM" id="SSF57196">
    <property type="entry name" value="EGF/Laminin"/>
    <property type="match status" value="1"/>
</dbReference>
<dbReference type="InterPro" id="IPR011651">
    <property type="entry name" value="Notch_ligand_N"/>
</dbReference>
<keyword evidence="3 11" id="KW-0245">EGF-like domain</keyword>
<evidence type="ECO:0000256" key="4">
    <source>
        <dbReference type="ARBA" id="ARBA00022692"/>
    </source>
</evidence>
<keyword evidence="5 14" id="KW-0732">Signal</keyword>
<dbReference type="Pfam" id="PF12661">
    <property type="entry name" value="hEGF"/>
    <property type="match status" value="1"/>
</dbReference>
<feature type="domain" description="EGF-like" evidence="17">
    <location>
        <begin position="258"/>
        <end position="296"/>
    </location>
</feature>
<dbReference type="GO" id="GO:0048018">
    <property type="term" value="F:receptor ligand activity"/>
    <property type="evidence" value="ECO:0007669"/>
    <property type="project" value="UniProtKB-ARBA"/>
</dbReference>
<keyword evidence="2 14" id="KW-0217">Developmental protein</keyword>
<keyword evidence="8 14" id="KW-0472">Membrane</keyword>
<dbReference type="Proteomes" id="UP001558652">
    <property type="component" value="Unassembled WGS sequence"/>
</dbReference>
<dbReference type="GO" id="GO:0003008">
    <property type="term" value="P:system process"/>
    <property type="evidence" value="ECO:0007669"/>
    <property type="project" value="UniProtKB-ARBA"/>
</dbReference>
<dbReference type="InterPro" id="IPR001881">
    <property type="entry name" value="EGF-like_Ca-bd_dom"/>
</dbReference>
<dbReference type="Pfam" id="PF07657">
    <property type="entry name" value="MNNL"/>
    <property type="match status" value="1"/>
</dbReference>
<evidence type="ECO:0000256" key="6">
    <source>
        <dbReference type="ARBA" id="ARBA00022737"/>
    </source>
</evidence>
<dbReference type="GO" id="GO:0048666">
    <property type="term" value="P:neuron development"/>
    <property type="evidence" value="ECO:0007669"/>
    <property type="project" value="UniProtKB-ARBA"/>
</dbReference>
<dbReference type="InterPro" id="IPR000742">
    <property type="entry name" value="EGF"/>
</dbReference>
<dbReference type="Gene3D" id="2.60.40.3510">
    <property type="match status" value="1"/>
</dbReference>
<dbReference type="GO" id="GO:0046331">
    <property type="term" value="P:lateral inhibition"/>
    <property type="evidence" value="ECO:0007669"/>
    <property type="project" value="UniProtKB-ARBA"/>
</dbReference>
<feature type="region of interest" description="Disordered" evidence="15">
    <location>
        <begin position="589"/>
        <end position="614"/>
    </location>
</feature>
<feature type="disulfide bond" evidence="11">
    <location>
        <begin position="400"/>
        <end position="409"/>
    </location>
</feature>
<dbReference type="InterPro" id="IPR001190">
    <property type="entry name" value="SRCR"/>
</dbReference>
<evidence type="ECO:0000256" key="15">
    <source>
        <dbReference type="SAM" id="MobiDB-lite"/>
    </source>
</evidence>
<evidence type="ECO:0000256" key="1">
    <source>
        <dbReference type="ARBA" id="ARBA00004479"/>
    </source>
</evidence>
<dbReference type="GO" id="GO:0009986">
    <property type="term" value="C:cell surface"/>
    <property type="evidence" value="ECO:0007669"/>
    <property type="project" value="UniProtKB-ARBA"/>
</dbReference>
<dbReference type="PROSITE" id="PS50026">
    <property type="entry name" value="EGF_3"/>
    <property type="match status" value="8"/>
</dbReference>
<dbReference type="Gene3D" id="2.10.25.10">
    <property type="entry name" value="Laminin"/>
    <property type="match status" value="8"/>
</dbReference>
<dbReference type="AlphaFoldDB" id="A0ABD0Z612"/>
<dbReference type="GO" id="GO:0007166">
    <property type="term" value="P:cell surface receptor signaling pathway"/>
    <property type="evidence" value="ECO:0007669"/>
    <property type="project" value="UniProtKB-ARBA"/>
</dbReference>
<protein>
    <recommendedName>
        <fullName evidence="14">Delta-like protein</fullName>
    </recommendedName>
</protein>
<dbReference type="InterPro" id="IPR001774">
    <property type="entry name" value="DSL"/>
</dbReference>
<dbReference type="GO" id="GO:0043208">
    <property type="term" value="F:glycosphingolipid binding"/>
    <property type="evidence" value="ECO:0007669"/>
    <property type="project" value="UniProtKB-ARBA"/>
</dbReference>
<feature type="domain" description="SRCR" evidence="18">
    <location>
        <begin position="221"/>
        <end position="341"/>
    </location>
</feature>
<organism evidence="20 21">
    <name type="scientific">Ranatra chinensis</name>
    <dbReference type="NCBI Taxonomy" id="642074"/>
    <lineage>
        <taxon>Eukaryota</taxon>
        <taxon>Metazoa</taxon>
        <taxon>Ecdysozoa</taxon>
        <taxon>Arthropoda</taxon>
        <taxon>Hexapoda</taxon>
        <taxon>Insecta</taxon>
        <taxon>Pterygota</taxon>
        <taxon>Neoptera</taxon>
        <taxon>Paraneoptera</taxon>
        <taxon>Hemiptera</taxon>
        <taxon>Heteroptera</taxon>
        <taxon>Panheteroptera</taxon>
        <taxon>Nepomorpha</taxon>
        <taxon>Nepidae</taxon>
        <taxon>Ranatrinae</taxon>
        <taxon>Ranatra</taxon>
    </lineage>
</organism>
<feature type="disulfide bond" evidence="11">
    <location>
        <begin position="215"/>
        <end position="224"/>
    </location>
</feature>
<dbReference type="PANTHER" id="PTHR24033">
    <property type="entry name" value="EGF-LIKE DOMAIN-CONTAINING PROTEIN"/>
    <property type="match status" value="1"/>
</dbReference>
<dbReference type="PROSITE" id="PS01187">
    <property type="entry name" value="EGF_CA"/>
    <property type="match status" value="2"/>
</dbReference>
<feature type="disulfide bond" evidence="13">
    <location>
        <begin position="149"/>
        <end position="158"/>
    </location>
</feature>
<dbReference type="GO" id="GO:0030718">
    <property type="term" value="P:germ-line stem cell population maintenance"/>
    <property type="evidence" value="ECO:0007669"/>
    <property type="project" value="UniProtKB-ARBA"/>
</dbReference>
<evidence type="ECO:0000256" key="3">
    <source>
        <dbReference type="ARBA" id="ARBA00022536"/>
    </source>
</evidence>
<evidence type="ECO:0000259" key="18">
    <source>
        <dbReference type="PROSITE" id="PS50287"/>
    </source>
</evidence>
<dbReference type="FunFam" id="2.10.25.10:FF:000321">
    <property type="entry name" value="Protein delta homolog 1"/>
    <property type="match status" value="1"/>
</dbReference>
<feature type="disulfide bond" evidence="11">
    <location>
        <begin position="286"/>
        <end position="295"/>
    </location>
</feature>
<dbReference type="InterPro" id="IPR018097">
    <property type="entry name" value="EGF_Ca-bd_CS"/>
</dbReference>
<dbReference type="GO" id="GO:0005886">
    <property type="term" value="C:plasma membrane"/>
    <property type="evidence" value="ECO:0007669"/>
    <property type="project" value="UniProtKB-ARBA"/>
</dbReference>
<evidence type="ECO:0000256" key="11">
    <source>
        <dbReference type="PROSITE-ProRule" id="PRU00076"/>
    </source>
</evidence>
<evidence type="ECO:0000256" key="5">
    <source>
        <dbReference type="ARBA" id="ARBA00022729"/>
    </source>
</evidence>
<dbReference type="Pfam" id="PF01414">
    <property type="entry name" value="DSL"/>
    <property type="match status" value="1"/>
</dbReference>
<dbReference type="FunFam" id="2.10.25.10:FF:000185">
    <property type="entry name" value="basement membrane-specific heparan sulfate proteoglycan core protein-like"/>
    <property type="match status" value="1"/>
</dbReference>
<keyword evidence="7 14" id="KW-1133">Transmembrane helix</keyword>
<dbReference type="PROSITE" id="PS50287">
    <property type="entry name" value="SRCR_2"/>
    <property type="match status" value="1"/>
</dbReference>
<feature type="domain" description="EGF-like" evidence="17">
    <location>
        <begin position="412"/>
        <end position="448"/>
    </location>
</feature>
<feature type="domain" description="EGF-like" evidence="17">
    <location>
        <begin position="336"/>
        <end position="372"/>
    </location>
</feature>
<dbReference type="GO" id="GO:0008587">
    <property type="term" value="P:imaginal disc-derived wing margin morphogenesis"/>
    <property type="evidence" value="ECO:0007669"/>
    <property type="project" value="UniProtKB-ARBA"/>
</dbReference>
<evidence type="ECO:0000256" key="12">
    <source>
        <dbReference type="PROSITE-ProRule" id="PRU00196"/>
    </source>
</evidence>
<dbReference type="GO" id="GO:0045179">
    <property type="term" value="C:apical cortex"/>
    <property type="evidence" value="ECO:0007669"/>
    <property type="project" value="UniProtKB-ARBA"/>
</dbReference>
<dbReference type="SUPFAM" id="SSF57184">
    <property type="entry name" value="Growth factor receptor domain"/>
    <property type="match status" value="2"/>
</dbReference>
<comment type="function">
    <text evidence="14">Putative Notch ligand involved in the mediation of Notch signaling.</text>
</comment>
<dbReference type="InterPro" id="IPR000152">
    <property type="entry name" value="EGF-type_Asp/Asn_hydroxyl_site"/>
</dbReference>
<evidence type="ECO:0000256" key="9">
    <source>
        <dbReference type="ARBA" id="ARBA00023157"/>
    </source>
</evidence>
<comment type="subcellular location">
    <subcellularLocation>
        <location evidence="1 14">Membrane</location>
        <topology evidence="1 14">Single-pass type I membrane protein</topology>
    </subcellularLocation>
</comment>
<feature type="compositionally biased region" description="Basic and acidic residues" evidence="15">
    <location>
        <begin position="590"/>
        <end position="600"/>
    </location>
</feature>
<feature type="domain" description="EGF-like" evidence="17">
    <location>
        <begin position="374"/>
        <end position="410"/>
    </location>
</feature>
<evidence type="ECO:0000313" key="20">
    <source>
        <dbReference type="EMBL" id="KAL1131528.1"/>
    </source>
</evidence>